<dbReference type="RefSeq" id="WP_073473698.1">
    <property type="nucleotide sequence ID" value="NZ_FQZU01000004.1"/>
</dbReference>
<dbReference type="PANTHER" id="PTHR12277">
    <property type="entry name" value="ALPHA/BETA HYDROLASE DOMAIN-CONTAINING PROTEIN"/>
    <property type="match status" value="1"/>
</dbReference>
<accession>A0A1M6GP49</accession>
<dbReference type="EMBL" id="FQZU01000004">
    <property type="protein sequence ID" value="SHJ11692.1"/>
    <property type="molecule type" value="Genomic_DNA"/>
</dbReference>
<proteinExistence type="predicted"/>
<dbReference type="InterPro" id="IPR022742">
    <property type="entry name" value="Hydrolase_4"/>
</dbReference>
<keyword evidence="3" id="KW-0378">Hydrolase</keyword>
<dbReference type="Pfam" id="PF12146">
    <property type="entry name" value="Hydrolase_4"/>
    <property type="match status" value="1"/>
</dbReference>
<gene>
    <name evidence="3" type="ORF">SAMN02745216_01062</name>
</gene>
<evidence type="ECO:0000313" key="3">
    <source>
        <dbReference type="EMBL" id="SHJ11692.1"/>
    </source>
</evidence>
<dbReference type="Gene3D" id="3.40.50.1820">
    <property type="entry name" value="alpha/beta hydrolase"/>
    <property type="match status" value="1"/>
</dbReference>
<dbReference type="GO" id="GO:0016787">
    <property type="term" value="F:hydrolase activity"/>
    <property type="evidence" value="ECO:0007669"/>
    <property type="project" value="UniProtKB-KW"/>
</dbReference>
<reference evidence="4" key="1">
    <citation type="submission" date="2016-11" db="EMBL/GenBank/DDBJ databases">
        <authorList>
            <person name="Varghese N."/>
            <person name="Submissions S."/>
        </authorList>
    </citation>
    <scope>NUCLEOTIDE SEQUENCE [LARGE SCALE GENOMIC DNA]</scope>
    <source>
        <strain evidence="4">DSM 16219</strain>
    </source>
</reference>
<dbReference type="STRING" id="1121393.SAMN02745216_01062"/>
<evidence type="ECO:0000256" key="1">
    <source>
        <dbReference type="SAM" id="Phobius"/>
    </source>
</evidence>
<dbReference type="SUPFAM" id="SSF53474">
    <property type="entry name" value="alpha/beta-Hydrolases"/>
    <property type="match status" value="1"/>
</dbReference>
<name>A0A1M6GP49_9BACT</name>
<feature type="transmembrane region" description="Helical" evidence="1">
    <location>
        <begin position="170"/>
        <end position="192"/>
    </location>
</feature>
<protein>
    <submittedName>
        <fullName evidence="3">Alpha/beta hydrolase family protein</fullName>
    </submittedName>
</protein>
<feature type="domain" description="Serine aminopeptidase S33" evidence="2">
    <location>
        <begin position="61"/>
        <end position="180"/>
    </location>
</feature>
<keyword evidence="1" id="KW-1133">Transmembrane helix</keyword>
<evidence type="ECO:0000313" key="4">
    <source>
        <dbReference type="Proteomes" id="UP000183994"/>
    </source>
</evidence>
<organism evidence="3 4">
    <name type="scientific">Desulfatibacillum alkenivorans DSM 16219</name>
    <dbReference type="NCBI Taxonomy" id="1121393"/>
    <lineage>
        <taxon>Bacteria</taxon>
        <taxon>Pseudomonadati</taxon>
        <taxon>Thermodesulfobacteriota</taxon>
        <taxon>Desulfobacteria</taxon>
        <taxon>Desulfobacterales</taxon>
        <taxon>Desulfatibacillaceae</taxon>
        <taxon>Desulfatibacillum</taxon>
    </lineage>
</organism>
<keyword evidence="4" id="KW-1185">Reference proteome</keyword>
<dbReference type="AlphaFoldDB" id="A0A1M6GP49"/>
<evidence type="ECO:0000259" key="2">
    <source>
        <dbReference type="Pfam" id="PF12146"/>
    </source>
</evidence>
<keyword evidence="1" id="KW-0472">Membrane</keyword>
<dbReference type="OrthoDB" id="9777090at2"/>
<dbReference type="Proteomes" id="UP000183994">
    <property type="component" value="Unassembled WGS sequence"/>
</dbReference>
<sequence length="282" mass="31507">MFWIILIVFYVALSLAATYLVHQMPRRPVHEDPDWGAIEDLRIPAVNGGTLEVWRIAPDGPSKGIVVLAHGWSRNRDRMVPRARVLAKQGFTTVMHSARDHGNSSPQKWMQAAKFAEDIETVLDWIGEPVILYGHSAGAGGAIIAAYNRREQVRVLILEGCYSYTRRALFLLYSSFSKAFGILLGPMVLFWMSLMYGRQIDEQSPANLAPKLLMPVLLIHGEFDEKFPLSMAHAMKKRFKPGQADLFIGKGAGHSDCPDAPGYEDAVINFVNSQWQPSENKG</sequence>
<keyword evidence="1" id="KW-0812">Transmembrane</keyword>
<dbReference type="InterPro" id="IPR029058">
    <property type="entry name" value="AB_hydrolase_fold"/>
</dbReference>